<keyword evidence="2" id="KW-1185">Reference proteome</keyword>
<dbReference type="EMBL" id="BMKN01000001">
    <property type="protein sequence ID" value="GGE37727.1"/>
    <property type="molecule type" value="Genomic_DNA"/>
</dbReference>
<dbReference type="Proteomes" id="UP000606730">
    <property type="component" value="Unassembled WGS sequence"/>
</dbReference>
<gene>
    <name evidence="1" type="ORF">GCM10011517_01870</name>
</gene>
<dbReference type="InterPro" id="IPR027417">
    <property type="entry name" value="P-loop_NTPase"/>
</dbReference>
<proteinExistence type="predicted"/>
<evidence type="ECO:0000313" key="1">
    <source>
        <dbReference type="EMBL" id="GGE37727.1"/>
    </source>
</evidence>
<dbReference type="SUPFAM" id="SSF52540">
    <property type="entry name" value="P-loop containing nucleoside triphosphate hydrolases"/>
    <property type="match status" value="1"/>
</dbReference>
<evidence type="ECO:0000313" key="2">
    <source>
        <dbReference type="Proteomes" id="UP000606730"/>
    </source>
</evidence>
<comment type="caution">
    <text evidence="1">The sequence shown here is derived from an EMBL/GenBank/DDBJ whole genome shotgun (WGS) entry which is preliminary data.</text>
</comment>
<sequence>MKENIEGNRPVFEGFDDYVFYCDLVHVTPEEFFEGNSAYKEILKDYSDTLIILNLRDQDDWIRSRLRHGHGEFAKRYMSALGLDNLDDLAAHWRQDWDEQLKGVREFMDDKPEQYFEFNIDTDNIEDLISALPDYQLDACHWGDSGNSRFRKLGPVSKRAKKVWANMRPRSTN</sequence>
<name>A0A917AA60_9RHOB</name>
<dbReference type="AlphaFoldDB" id="A0A917AA60"/>
<organism evidence="1 2">
    <name type="scientific">Actibacterium pelagium</name>
    <dbReference type="NCBI Taxonomy" id="2029103"/>
    <lineage>
        <taxon>Bacteria</taxon>
        <taxon>Pseudomonadati</taxon>
        <taxon>Pseudomonadota</taxon>
        <taxon>Alphaproteobacteria</taxon>
        <taxon>Rhodobacterales</taxon>
        <taxon>Roseobacteraceae</taxon>
        <taxon>Actibacterium</taxon>
    </lineage>
</organism>
<evidence type="ECO:0008006" key="3">
    <source>
        <dbReference type="Google" id="ProtNLM"/>
    </source>
</evidence>
<reference evidence="1" key="2">
    <citation type="submission" date="2020-09" db="EMBL/GenBank/DDBJ databases">
        <authorList>
            <person name="Sun Q."/>
            <person name="Zhou Y."/>
        </authorList>
    </citation>
    <scope>NUCLEOTIDE SEQUENCE</scope>
    <source>
        <strain evidence="1">CGMCC 1.16012</strain>
    </source>
</reference>
<dbReference type="Gene3D" id="3.40.50.300">
    <property type="entry name" value="P-loop containing nucleotide triphosphate hydrolases"/>
    <property type="match status" value="1"/>
</dbReference>
<protein>
    <recommendedName>
        <fullName evidence="3">Sulfotransferase family protein</fullName>
    </recommendedName>
</protein>
<accession>A0A917AA60</accession>
<reference evidence="1" key="1">
    <citation type="journal article" date="2014" name="Int. J. Syst. Evol. Microbiol.">
        <title>Complete genome sequence of Corynebacterium casei LMG S-19264T (=DSM 44701T), isolated from a smear-ripened cheese.</title>
        <authorList>
            <consortium name="US DOE Joint Genome Institute (JGI-PGF)"/>
            <person name="Walter F."/>
            <person name="Albersmeier A."/>
            <person name="Kalinowski J."/>
            <person name="Ruckert C."/>
        </authorList>
    </citation>
    <scope>NUCLEOTIDE SEQUENCE</scope>
    <source>
        <strain evidence="1">CGMCC 1.16012</strain>
    </source>
</reference>